<dbReference type="InterPro" id="IPR025178">
    <property type="entry name" value="Lnb_N"/>
</dbReference>
<reference evidence="5 6" key="1">
    <citation type="submission" date="2019-07" db="EMBL/GenBank/DDBJ databases">
        <title>Genomic Encyclopedia of Type Strains, Phase I: the one thousand microbial genomes (KMG-I) project.</title>
        <authorList>
            <person name="Kyrpides N."/>
        </authorList>
    </citation>
    <scope>NUCLEOTIDE SEQUENCE [LARGE SCALE GENOMIC DNA]</scope>
    <source>
        <strain evidence="5 6">DSM 375</strain>
    </source>
</reference>
<feature type="domain" description="Lnb N-terminal periplasmic" evidence="3">
    <location>
        <begin position="270"/>
        <end position="425"/>
    </location>
</feature>
<dbReference type="EMBL" id="VLKG01000005">
    <property type="protein sequence ID" value="TWH71395.1"/>
    <property type="molecule type" value="Genomic_DNA"/>
</dbReference>
<organism evidence="5 6">
    <name type="scientific">Azomonas agilis</name>
    <dbReference type="NCBI Taxonomy" id="116849"/>
    <lineage>
        <taxon>Bacteria</taxon>
        <taxon>Pseudomonadati</taxon>
        <taxon>Pseudomonadota</taxon>
        <taxon>Gammaproteobacteria</taxon>
        <taxon>Pseudomonadales</taxon>
        <taxon>Pseudomonadaceae</taxon>
        <taxon>Azomonas</taxon>
    </lineage>
</organism>
<accession>A0A562IKZ5</accession>
<feature type="domain" description="DUF7844" evidence="4">
    <location>
        <begin position="25"/>
        <end position="248"/>
    </location>
</feature>
<protein>
    <submittedName>
        <fullName evidence="5">Uncharacterized protein DUF4105</fullName>
    </submittedName>
</protein>
<feature type="signal peptide" evidence="2">
    <location>
        <begin position="1"/>
        <end position="17"/>
    </location>
</feature>
<dbReference type="AlphaFoldDB" id="A0A562IKZ5"/>
<evidence type="ECO:0000259" key="3">
    <source>
        <dbReference type="Pfam" id="PF13387"/>
    </source>
</evidence>
<dbReference type="InterPro" id="IPR057166">
    <property type="entry name" value="DUF7844"/>
</dbReference>
<sequence>MRAWWLVLWLVSPPIQAELALYLADASSLTPVQRQASEQLLAQVYRLLPPTFIQRLNQKVAVSWQDDLPAQVYGRARTHHLELNRGFLATLADGSALHTPTGRKHGTLHQELVATLIHELTHFYDRAALWSEPQKSHYSHCQQQLKRLGRVGISEACRTQSERQYSLSDDPQLLDLAGWNQQPGQRGQRSTENGYQVRNPDIYELSNPREFVAVNLEYFLLDPEYACRRPSLYRYFQQHFAWQPKNPACSEDYPLINAGQDFGRKPLLRLNPQRVYEVDYLIAEANQEWASRWGHSMLRLVICAPNRPLGPACRLDLSHHLVLSFRAFVNDVQLSSWDGLVGEYPSRLFILPLDQVIEEYTRMELRSLASVPLKLSRTHIQHLVQRSIELHWSYDGTYYFLSNNCAVETLNLLRSGTQHPKLQTLDNIFPNGLLELMNTRGLADYSKLDDPKEALRLGYRFDSYRERYERMLGILQQRLGIPEKTLEAWFALTPAQRGAWIAQADLPSSAALLLLEQGAYYQRLLAARDEVKNRYLSRSSNAELLNQADETLRAMLANSGYLSRPAELLESSGYGIPQADEWTALEQATQQRQQTLKHLGTQLDQQVRQLLNGSSLKQLEAIEANLAHIAQHLRDLHQKQGGFRLP</sequence>
<evidence type="ECO:0000313" key="5">
    <source>
        <dbReference type="EMBL" id="TWH71395.1"/>
    </source>
</evidence>
<keyword evidence="2" id="KW-0732">Signal</keyword>
<dbReference type="Pfam" id="PF25226">
    <property type="entry name" value="DUF7844"/>
    <property type="match status" value="1"/>
</dbReference>
<evidence type="ECO:0000313" key="6">
    <source>
        <dbReference type="Proteomes" id="UP000319627"/>
    </source>
</evidence>
<comment type="caution">
    <text evidence="5">The sequence shown here is derived from an EMBL/GenBank/DDBJ whole genome shotgun (WGS) entry which is preliminary data.</text>
</comment>
<gene>
    <name evidence="5" type="ORF">LX59_01679</name>
</gene>
<feature type="compositionally biased region" description="Polar residues" evidence="1">
    <location>
        <begin position="179"/>
        <end position="195"/>
    </location>
</feature>
<evidence type="ECO:0000259" key="4">
    <source>
        <dbReference type="Pfam" id="PF25226"/>
    </source>
</evidence>
<keyword evidence="6" id="KW-1185">Reference proteome</keyword>
<evidence type="ECO:0000256" key="1">
    <source>
        <dbReference type="SAM" id="MobiDB-lite"/>
    </source>
</evidence>
<proteinExistence type="predicted"/>
<evidence type="ECO:0000256" key="2">
    <source>
        <dbReference type="SAM" id="SignalP"/>
    </source>
</evidence>
<dbReference type="RefSeq" id="WP_246118714.1">
    <property type="nucleotide sequence ID" value="NZ_VLKG01000005.1"/>
</dbReference>
<dbReference type="Pfam" id="PF13387">
    <property type="entry name" value="Lnb_N"/>
    <property type="match status" value="1"/>
</dbReference>
<dbReference type="Proteomes" id="UP000319627">
    <property type="component" value="Unassembled WGS sequence"/>
</dbReference>
<feature type="region of interest" description="Disordered" evidence="1">
    <location>
        <begin position="176"/>
        <end position="195"/>
    </location>
</feature>
<feature type="chain" id="PRO_5022211404" evidence="2">
    <location>
        <begin position="18"/>
        <end position="646"/>
    </location>
</feature>
<name>A0A562IKZ5_9GAMM</name>